<comment type="similarity">
    <text evidence="2">Belongs to the VAMP-associated protein (VAP) (TC 9.B.17) family.</text>
</comment>
<dbReference type="GO" id="GO:0005789">
    <property type="term" value="C:endoplasmic reticulum membrane"/>
    <property type="evidence" value="ECO:0007669"/>
    <property type="project" value="InterPro"/>
</dbReference>
<evidence type="ECO:0000256" key="7">
    <source>
        <dbReference type="SAM" id="MobiDB-lite"/>
    </source>
</evidence>
<evidence type="ECO:0000256" key="5">
    <source>
        <dbReference type="ARBA" id="ARBA00023136"/>
    </source>
</evidence>
<proteinExistence type="inferred from homology"/>
<evidence type="ECO:0000259" key="9">
    <source>
        <dbReference type="PROSITE" id="PS50202"/>
    </source>
</evidence>
<dbReference type="SUPFAM" id="SSF49354">
    <property type="entry name" value="PapD-like"/>
    <property type="match status" value="1"/>
</dbReference>
<dbReference type="AlphaFoldDB" id="A0A9P0QR14"/>
<dbReference type="PROSITE" id="PS50202">
    <property type="entry name" value="MSP"/>
    <property type="match status" value="1"/>
</dbReference>
<dbReference type="GO" id="GO:0061817">
    <property type="term" value="P:endoplasmic reticulum-plasma membrane tethering"/>
    <property type="evidence" value="ECO:0007669"/>
    <property type="project" value="TreeGrafter"/>
</dbReference>
<dbReference type="InterPro" id="IPR016763">
    <property type="entry name" value="VAP"/>
</dbReference>
<dbReference type="InterPro" id="IPR008962">
    <property type="entry name" value="PapD-like_sf"/>
</dbReference>
<feature type="region of interest" description="Disordered" evidence="7">
    <location>
        <begin position="133"/>
        <end position="154"/>
    </location>
</feature>
<evidence type="ECO:0000256" key="8">
    <source>
        <dbReference type="SAM" id="Phobius"/>
    </source>
</evidence>
<evidence type="ECO:0000256" key="2">
    <source>
        <dbReference type="ARBA" id="ARBA00008932"/>
    </source>
</evidence>
<feature type="coiled-coil region" evidence="6">
    <location>
        <begin position="156"/>
        <end position="183"/>
    </location>
</feature>
<comment type="caution">
    <text evidence="10">The sequence shown here is derived from an EMBL/GenBank/DDBJ whole genome shotgun (WGS) entry which is preliminary data.</text>
</comment>
<comment type="subcellular location">
    <subcellularLocation>
        <location evidence="1">Membrane</location>
        <topology evidence="1">Single-pass type IV membrane protein</topology>
    </subcellularLocation>
</comment>
<keyword evidence="11" id="KW-1185">Reference proteome</keyword>
<dbReference type="GO" id="GO:0090158">
    <property type="term" value="P:endoplasmic reticulum membrane organization"/>
    <property type="evidence" value="ECO:0007669"/>
    <property type="project" value="TreeGrafter"/>
</dbReference>
<dbReference type="InterPro" id="IPR013783">
    <property type="entry name" value="Ig-like_fold"/>
</dbReference>
<keyword evidence="3 8" id="KW-0812">Transmembrane</keyword>
<dbReference type="PIRSF" id="PIRSF019693">
    <property type="entry name" value="VAMP-associated"/>
    <property type="match status" value="1"/>
</dbReference>
<evidence type="ECO:0000256" key="4">
    <source>
        <dbReference type="ARBA" id="ARBA00022989"/>
    </source>
</evidence>
<protein>
    <submittedName>
        <fullName evidence="10">Vesicle-associated membrane protein-associated protein Scs2p</fullName>
    </submittedName>
</protein>
<dbReference type="OrthoDB" id="264603at2759"/>
<dbReference type="GO" id="GO:0005886">
    <property type="term" value="C:plasma membrane"/>
    <property type="evidence" value="ECO:0007669"/>
    <property type="project" value="TreeGrafter"/>
</dbReference>
<dbReference type="EMBL" id="CAKXYY010000010">
    <property type="protein sequence ID" value="CAH2353326.1"/>
    <property type="molecule type" value="Genomic_DNA"/>
</dbReference>
<dbReference type="PANTHER" id="PTHR10809:SF6">
    <property type="entry name" value="AT11025P-RELATED"/>
    <property type="match status" value="1"/>
</dbReference>
<evidence type="ECO:0000256" key="1">
    <source>
        <dbReference type="ARBA" id="ARBA00004211"/>
    </source>
</evidence>
<keyword evidence="4 8" id="KW-1133">Transmembrane helix</keyword>
<keyword evidence="5 8" id="KW-0472">Membrane</keyword>
<keyword evidence="6" id="KW-0175">Coiled coil</keyword>
<evidence type="ECO:0000256" key="3">
    <source>
        <dbReference type="ARBA" id="ARBA00022692"/>
    </source>
</evidence>
<dbReference type="InterPro" id="IPR000535">
    <property type="entry name" value="MSP_dom"/>
</dbReference>
<accession>A0A9P0QR14</accession>
<dbReference type="PANTHER" id="PTHR10809">
    <property type="entry name" value="VESICLE-ASSOCIATED MEMBRANE PROTEIN-ASSOCIATED PROTEIN"/>
    <property type="match status" value="1"/>
</dbReference>
<sequence length="219" mass="23673">MEISPSVLEFSGSFTQPTTEYLSLTNNSDIPLAYKVKTTAPKLYCVRPNASIIEPGATVKVSIILQGFAQPLPADYKCKDKFLLVSLPCPDLSDSSKVSESWSQLEAQYKDQIVSKKLRVSYLIGPVSDPDGPAIIRSSNPDVSGINGPSKDTHVASDLQKELDESTSRINNLSEKLDSNEKTSSSTSTATAEQSVSGFSIPFAIILIVLAFILGWILL</sequence>
<gene>
    <name evidence="10" type="ORF">CLIB1423_10S02454</name>
</gene>
<dbReference type="GO" id="GO:0033149">
    <property type="term" value="F:FFAT motif binding"/>
    <property type="evidence" value="ECO:0007669"/>
    <property type="project" value="TreeGrafter"/>
</dbReference>
<organism evidence="10 11">
    <name type="scientific">[Candida] railenensis</name>
    <dbReference type="NCBI Taxonomy" id="45579"/>
    <lineage>
        <taxon>Eukaryota</taxon>
        <taxon>Fungi</taxon>
        <taxon>Dikarya</taxon>
        <taxon>Ascomycota</taxon>
        <taxon>Saccharomycotina</taxon>
        <taxon>Pichiomycetes</taxon>
        <taxon>Debaryomycetaceae</taxon>
        <taxon>Kurtzmaniella</taxon>
    </lineage>
</organism>
<dbReference type="Pfam" id="PF00635">
    <property type="entry name" value="Motile_Sperm"/>
    <property type="match status" value="1"/>
</dbReference>
<feature type="domain" description="MSP" evidence="9">
    <location>
        <begin position="1"/>
        <end position="123"/>
    </location>
</feature>
<evidence type="ECO:0000256" key="6">
    <source>
        <dbReference type="SAM" id="Coils"/>
    </source>
</evidence>
<name>A0A9P0QR14_9ASCO</name>
<dbReference type="Proteomes" id="UP000837801">
    <property type="component" value="Unassembled WGS sequence"/>
</dbReference>
<feature type="transmembrane region" description="Helical" evidence="8">
    <location>
        <begin position="199"/>
        <end position="218"/>
    </location>
</feature>
<evidence type="ECO:0000313" key="10">
    <source>
        <dbReference type="EMBL" id="CAH2353326.1"/>
    </source>
</evidence>
<dbReference type="Gene3D" id="2.60.40.10">
    <property type="entry name" value="Immunoglobulins"/>
    <property type="match status" value="1"/>
</dbReference>
<reference evidence="10" key="1">
    <citation type="submission" date="2022-03" db="EMBL/GenBank/DDBJ databases">
        <authorList>
            <person name="Legras J.-L."/>
            <person name="Devillers H."/>
            <person name="Grondin C."/>
        </authorList>
    </citation>
    <scope>NUCLEOTIDE SEQUENCE</scope>
    <source>
        <strain evidence="10">CLIB 1423</strain>
    </source>
</reference>
<evidence type="ECO:0000313" key="11">
    <source>
        <dbReference type="Proteomes" id="UP000837801"/>
    </source>
</evidence>